<protein>
    <submittedName>
        <fullName evidence="1">Uncharacterized protein</fullName>
    </submittedName>
</protein>
<organism evidence="1">
    <name type="scientific">marine sediment metagenome</name>
    <dbReference type="NCBI Taxonomy" id="412755"/>
    <lineage>
        <taxon>unclassified sequences</taxon>
        <taxon>metagenomes</taxon>
        <taxon>ecological metagenomes</taxon>
    </lineage>
</organism>
<sequence>MRNKTVQLFQVFAGRPPNVMREIVLAVLEAIEESPTYPPLVVKRVGGRFIFPDLERIPATVRRVFREHARMLKERG</sequence>
<reference evidence="1" key="1">
    <citation type="journal article" date="2015" name="Nature">
        <title>Complex archaea that bridge the gap between prokaryotes and eukaryotes.</title>
        <authorList>
            <person name="Spang A."/>
            <person name="Saw J.H."/>
            <person name="Jorgensen S.L."/>
            <person name="Zaremba-Niedzwiedzka K."/>
            <person name="Martijn J."/>
            <person name="Lind A.E."/>
            <person name="van Eijk R."/>
            <person name="Schleper C."/>
            <person name="Guy L."/>
            <person name="Ettema T.J."/>
        </authorList>
    </citation>
    <scope>NUCLEOTIDE SEQUENCE</scope>
</reference>
<accession>A0A0F9MAA9</accession>
<dbReference type="EMBL" id="LAZR01009271">
    <property type="protein sequence ID" value="KKM73645.1"/>
    <property type="molecule type" value="Genomic_DNA"/>
</dbReference>
<gene>
    <name evidence="1" type="ORF">LCGC14_1408340</name>
</gene>
<proteinExistence type="predicted"/>
<dbReference type="AlphaFoldDB" id="A0A0F9MAA9"/>
<name>A0A0F9MAA9_9ZZZZ</name>
<evidence type="ECO:0000313" key="1">
    <source>
        <dbReference type="EMBL" id="KKM73645.1"/>
    </source>
</evidence>
<comment type="caution">
    <text evidence="1">The sequence shown here is derived from an EMBL/GenBank/DDBJ whole genome shotgun (WGS) entry which is preliminary data.</text>
</comment>